<keyword evidence="4" id="KW-1185">Reference proteome</keyword>
<organism evidence="3 4">
    <name type="scientific">Bimuria novae-zelandiae CBS 107.79</name>
    <dbReference type="NCBI Taxonomy" id="1447943"/>
    <lineage>
        <taxon>Eukaryota</taxon>
        <taxon>Fungi</taxon>
        <taxon>Dikarya</taxon>
        <taxon>Ascomycota</taxon>
        <taxon>Pezizomycotina</taxon>
        <taxon>Dothideomycetes</taxon>
        <taxon>Pleosporomycetidae</taxon>
        <taxon>Pleosporales</taxon>
        <taxon>Massarineae</taxon>
        <taxon>Didymosphaeriaceae</taxon>
        <taxon>Bimuria</taxon>
    </lineage>
</organism>
<gene>
    <name evidence="3" type="ORF">BU23DRAFT_654827</name>
</gene>
<evidence type="ECO:0000256" key="2">
    <source>
        <dbReference type="SAM" id="SignalP"/>
    </source>
</evidence>
<dbReference type="EMBL" id="ML976661">
    <property type="protein sequence ID" value="KAF1978273.1"/>
    <property type="molecule type" value="Genomic_DNA"/>
</dbReference>
<protein>
    <submittedName>
        <fullName evidence="3">Uncharacterized protein</fullName>
    </submittedName>
</protein>
<name>A0A6A5VKQ6_9PLEO</name>
<evidence type="ECO:0000256" key="1">
    <source>
        <dbReference type="SAM" id="MobiDB-lite"/>
    </source>
</evidence>
<dbReference type="OrthoDB" id="3762642at2759"/>
<dbReference type="PANTHER" id="PTHR48148">
    <property type="entry name" value="KERATINOCYTE PROLINE-RICH PROTEIN"/>
    <property type="match status" value="1"/>
</dbReference>
<feature type="region of interest" description="Disordered" evidence="1">
    <location>
        <begin position="144"/>
        <end position="244"/>
    </location>
</feature>
<feature type="region of interest" description="Disordered" evidence="1">
    <location>
        <begin position="297"/>
        <end position="316"/>
    </location>
</feature>
<reference evidence="3" key="1">
    <citation type="journal article" date="2020" name="Stud. Mycol.">
        <title>101 Dothideomycetes genomes: a test case for predicting lifestyles and emergence of pathogens.</title>
        <authorList>
            <person name="Haridas S."/>
            <person name="Albert R."/>
            <person name="Binder M."/>
            <person name="Bloem J."/>
            <person name="Labutti K."/>
            <person name="Salamov A."/>
            <person name="Andreopoulos B."/>
            <person name="Baker S."/>
            <person name="Barry K."/>
            <person name="Bills G."/>
            <person name="Bluhm B."/>
            <person name="Cannon C."/>
            <person name="Castanera R."/>
            <person name="Culley D."/>
            <person name="Daum C."/>
            <person name="Ezra D."/>
            <person name="Gonzalez J."/>
            <person name="Henrissat B."/>
            <person name="Kuo A."/>
            <person name="Liang C."/>
            <person name="Lipzen A."/>
            <person name="Lutzoni F."/>
            <person name="Magnuson J."/>
            <person name="Mondo S."/>
            <person name="Nolan M."/>
            <person name="Ohm R."/>
            <person name="Pangilinan J."/>
            <person name="Park H.-J."/>
            <person name="Ramirez L."/>
            <person name="Alfaro M."/>
            <person name="Sun H."/>
            <person name="Tritt A."/>
            <person name="Yoshinaga Y."/>
            <person name="Zwiers L.-H."/>
            <person name="Turgeon B."/>
            <person name="Goodwin S."/>
            <person name="Spatafora J."/>
            <person name="Crous P."/>
            <person name="Grigoriev I."/>
        </authorList>
    </citation>
    <scope>NUCLEOTIDE SEQUENCE</scope>
    <source>
        <strain evidence="3">CBS 107.79</strain>
    </source>
</reference>
<dbReference type="AlphaFoldDB" id="A0A6A5VKQ6"/>
<feature type="region of interest" description="Disordered" evidence="1">
    <location>
        <begin position="596"/>
        <end position="637"/>
    </location>
</feature>
<sequence length="637" mass="71573">MRGPGLSALVASFLAIKVVASPSPECYTVDLLSESSPTSGNAIKMIHDHLASAASICHQPDRFHVIPDDGVNNTRFLTYAGPVVLEISSRAQNALVIEKKCSASFNAILDGCAGHNIFAGGRLSDNIIDYSLYLRSHFANPERGRHLEARGRSRTRTRPKTRPRPKLKSRTKTKPKTKPKPKPKPKPTPTPKPKSKTKTKTQMMPKPKPKSKSKPNTGLSSRPKPTPSQKPTATQTKIKIGPTKNCKQLALAMQTPSKGKKILRDIEMPRGGFLGSRVDINSREELLKRVNDNDDDWESPTLQDTRRNHDATPKPGTGCGITFNALDYPTKRSMETTTGILGDMKYHIEHILEWQAVAKFFDWMDRKKKAEQKTYQDPDLNKKVRDGLSFCQYWKAQWKGAYPQPITINGKTLEPIDHMAQAYPGLNNRLEEFVWLQATINTPAKSSMWSYKGIKENAGTLYNVEKMREFITGEKSATKVKNQEKAAGEFVDTAKTALTKLKALLGARKYMRDQKVSDIFGRQVENIRKMLDDIDNEMPKHPRTPGRGAKAYEPWIKQDLAKYWIEYMNERFEIAKTRTHNDMNTYLKLIDDKWCDGRPKSKSGSPANSRPGSRPGSRSGSRSGTPDPVNDLADLFK</sequence>
<feature type="compositionally biased region" description="Low complexity" evidence="1">
    <location>
        <begin position="603"/>
        <end position="626"/>
    </location>
</feature>
<accession>A0A6A5VKQ6</accession>
<feature type="compositionally biased region" description="Basic residues" evidence="1">
    <location>
        <begin position="152"/>
        <end position="185"/>
    </location>
</feature>
<feature type="chain" id="PRO_5025520158" evidence="2">
    <location>
        <begin position="21"/>
        <end position="637"/>
    </location>
</feature>
<dbReference type="PANTHER" id="PTHR48148:SF3">
    <property type="entry name" value="KERATINOCYTE PROLINE-RICH PROTEIN"/>
    <property type="match status" value="1"/>
</dbReference>
<feature type="compositionally biased region" description="Polar residues" evidence="1">
    <location>
        <begin position="227"/>
        <end position="237"/>
    </location>
</feature>
<keyword evidence="2" id="KW-0732">Signal</keyword>
<proteinExistence type="predicted"/>
<evidence type="ECO:0000313" key="4">
    <source>
        <dbReference type="Proteomes" id="UP000800036"/>
    </source>
</evidence>
<evidence type="ECO:0000313" key="3">
    <source>
        <dbReference type="EMBL" id="KAF1978273.1"/>
    </source>
</evidence>
<feature type="signal peptide" evidence="2">
    <location>
        <begin position="1"/>
        <end position="20"/>
    </location>
</feature>
<dbReference type="Proteomes" id="UP000800036">
    <property type="component" value="Unassembled WGS sequence"/>
</dbReference>